<dbReference type="EMBL" id="MU267857">
    <property type="protein sequence ID" value="KAH7907944.1"/>
    <property type="molecule type" value="Genomic_DNA"/>
</dbReference>
<organism evidence="1 2">
    <name type="scientific">Hygrophoropsis aurantiaca</name>
    <dbReference type="NCBI Taxonomy" id="72124"/>
    <lineage>
        <taxon>Eukaryota</taxon>
        <taxon>Fungi</taxon>
        <taxon>Dikarya</taxon>
        <taxon>Basidiomycota</taxon>
        <taxon>Agaricomycotina</taxon>
        <taxon>Agaricomycetes</taxon>
        <taxon>Agaricomycetidae</taxon>
        <taxon>Boletales</taxon>
        <taxon>Coniophorineae</taxon>
        <taxon>Hygrophoropsidaceae</taxon>
        <taxon>Hygrophoropsis</taxon>
    </lineage>
</organism>
<reference evidence="1" key="1">
    <citation type="journal article" date="2021" name="New Phytol.">
        <title>Evolutionary innovations through gain and loss of genes in the ectomycorrhizal Boletales.</title>
        <authorList>
            <person name="Wu G."/>
            <person name="Miyauchi S."/>
            <person name="Morin E."/>
            <person name="Kuo A."/>
            <person name="Drula E."/>
            <person name="Varga T."/>
            <person name="Kohler A."/>
            <person name="Feng B."/>
            <person name="Cao Y."/>
            <person name="Lipzen A."/>
            <person name="Daum C."/>
            <person name="Hundley H."/>
            <person name="Pangilinan J."/>
            <person name="Johnson J."/>
            <person name="Barry K."/>
            <person name="LaButti K."/>
            <person name="Ng V."/>
            <person name="Ahrendt S."/>
            <person name="Min B."/>
            <person name="Choi I.G."/>
            <person name="Park H."/>
            <person name="Plett J.M."/>
            <person name="Magnuson J."/>
            <person name="Spatafora J.W."/>
            <person name="Nagy L.G."/>
            <person name="Henrissat B."/>
            <person name="Grigoriev I.V."/>
            <person name="Yang Z.L."/>
            <person name="Xu J."/>
            <person name="Martin F.M."/>
        </authorList>
    </citation>
    <scope>NUCLEOTIDE SEQUENCE</scope>
    <source>
        <strain evidence="1">ATCC 28755</strain>
    </source>
</reference>
<name>A0ACB8A3A1_9AGAM</name>
<evidence type="ECO:0000313" key="2">
    <source>
        <dbReference type="Proteomes" id="UP000790377"/>
    </source>
</evidence>
<dbReference type="Proteomes" id="UP000790377">
    <property type="component" value="Unassembled WGS sequence"/>
</dbReference>
<proteinExistence type="predicted"/>
<evidence type="ECO:0000313" key="1">
    <source>
        <dbReference type="EMBL" id="KAH7907944.1"/>
    </source>
</evidence>
<gene>
    <name evidence="1" type="ORF">BJ138DRAFT_414056</name>
</gene>
<sequence length="338" mass="37161">MDYDLAAKRAKVDEISGNSAMSKVTPSRFFSTGSPQSIPVRTSEARLSDSAPIPGPSHIYDLTCDKENEPDAVDNAALERFFDPVIQEDGYISPTPSYCRLDTPELSSPLRPLEVTRHVNENFDDFGADSVSSPIATKKGASWHSQGLSRANEDPFGDILVPESPPPPLDEDDPGVLSGPDLRGFLTAESFCEIELEEQSPSPATPISSGLATPDDTRQICDVAVDMVSDSDSEQAETEVLARVKRAEIVANGWWNKWALNKKPRTLPLQKLPTMKRRETTITPEGRQSGYRPRPESVPSRFRPPRLSDSNLGTRKSLMFLQESNEIELHNGTQPPSS</sequence>
<protein>
    <submittedName>
        <fullName evidence="1">Uncharacterized protein</fullName>
    </submittedName>
</protein>
<keyword evidence="2" id="KW-1185">Reference proteome</keyword>
<accession>A0ACB8A3A1</accession>
<comment type="caution">
    <text evidence="1">The sequence shown here is derived from an EMBL/GenBank/DDBJ whole genome shotgun (WGS) entry which is preliminary data.</text>
</comment>